<dbReference type="OrthoDB" id="7062363at2"/>
<proteinExistence type="predicted"/>
<dbReference type="EMBL" id="FWXW01000012">
    <property type="protein sequence ID" value="SMC87701.1"/>
    <property type="molecule type" value="Genomic_DNA"/>
</dbReference>
<dbReference type="RefSeq" id="WP_084235623.1">
    <property type="nucleotide sequence ID" value="NZ_FWXW01000012.1"/>
</dbReference>
<evidence type="ECO:0000313" key="2">
    <source>
        <dbReference type="EMBL" id="SMC87701.1"/>
    </source>
</evidence>
<keyword evidence="1" id="KW-0472">Membrane</keyword>
<evidence type="ECO:0008006" key="4">
    <source>
        <dbReference type="Google" id="ProtNLM"/>
    </source>
</evidence>
<keyword evidence="1" id="KW-0812">Transmembrane</keyword>
<keyword evidence="3" id="KW-1185">Reference proteome</keyword>
<evidence type="ECO:0000256" key="1">
    <source>
        <dbReference type="SAM" id="Phobius"/>
    </source>
</evidence>
<evidence type="ECO:0000313" key="3">
    <source>
        <dbReference type="Proteomes" id="UP000192790"/>
    </source>
</evidence>
<dbReference type="Proteomes" id="UP000192790">
    <property type="component" value="Unassembled WGS sequence"/>
</dbReference>
<feature type="transmembrane region" description="Helical" evidence="1">
    <location>
        <begin position="14"/>
        <end position="36"/>
    </location>
</feature>
<sequence>MEFHMKLPRNKREFALFMIIISVVSVNIIAPLITFFEVGFHLYIWVDTLKVIPFIWVTVIALVLFTYKPAEWLTSRIVREGDSFGVHILINILISVLLMSIFLTVIGTWIGNRQISLEPILKFFYKWPRNFSISFFVEACIAQPVARLVILKLHQHQDLQKQSRRMNYPGIGQ</sequence>
<keyword evidence="1" id="KW-1133">Transmembrane helix</keyword>
<protein>
    <recommendedName>
        <fullName evidence="4">DUF2798 domain-containing protein</fullName>
    </recommendedName>
</protein>
<dbReference type="AlphaFoldDB" id="A0A1W2CR68"/>
<feature type="transmembrane region" description="Helical" evidence="1">
    <location>
        <begin position="88"/>
        <end position="111"/>
    </location>
</feature>
<gene>
    <name evidence="2" type="ORF">SAMN02745168_0205</name>
</gene>
<organism evidence="2 3">
    <name type="scientific">Papillibacter cinnamivorans DSM 12816</name>
    <dbReference type="NCBI Taxonomy" id="1122930"/>
    <lineage>
        <taxon>Bacteria</taxon>
        <taxon>Bacillati</taxon>
        <taxon>Bacillota</taxon>
        <taxon>Clostridia</taxon>
        <taxon>Eubacteriales</taxon>
        <taxon>Oscillospiraceae</taxon>
        <taxon>Papillibacter</taxon>
    </lineage>
</organism>
<name>A0A1W2CR68_9FIRM</name>
<reference evidence="2 3" key="1">
    <citation type="submission" date="2017-04" db="EMBL/GenBank/DDBJ databases">
        <authorList>
            <person name="Afonso C.L."/>
            <person name="Miller P.J."/>
            <person name="Scott M.A."/>
            <person name="Spackman E."/>
            <person name="Goraichik I."/>
            <person name="Dimitrov K.M."/>
            <person name="Suarez D.L."/>
            <person name="Swayne D.E."/>
        </authorList>
    </citation>
    <scope>NUCLEOTIDE SEQUENCE [LARGE SCALE GENOMIC DNA]</scope>
    <source>
        <strain evidence="2 3">DSM 12816</strain>
    </source>
</reference>
<feature type="transmembrane region" description="Helical" evidence="1">
    <location>
        <begin position="42"/>
        <end position="67"/>
    </location>
</feature>
<accession>A0A1W2CR68</accession>
<dbReference type="STRING" id="1122930.SAMN02745168_0205"/>